<dbReference type="InterPro" id="IPR000719">
    <property type="entry name" value="Prot_kinase_dom"/>
</dbReference>
<evidence type="ECO:0000259" key="4">
    <source>
        <dbReference type="PROSITE" id="PS50011"/>
    </source>
</evidence>
<evidence type="ECO:0000313" key="6">
    <source>
        <dbReference type="EMBL" id="QRG67513.1"/>
    </source>
</evidence>
<dbReference type="CDD" id="cd14014">
    <property type="entry name" value="STKc_PknB_like"/>
    <property type="match status" value="1"/>
</dbReference>
<dbReference type="PROSITE" id="PS50043">
    <property type="entry name" value="HTH_LUXR_2"/>
    <property type="match status" value="1"/>
</dbReference>
<dbReference type="PANTHER" id="PTHR43642:SF1">
    <property type="entry name" value="HYBRID SIGNAL TRANSDUCTION HISTIDINE KINASE G"/>
    <property type="match status" value="1"/>
</dbReference>
<dbReference type="SUPFAM" id="SSF46894">
    <property type="entry name" value="C-terminal effector domain of the bipartite response regulators"/>
    <property type="match status" value="1"/>
</dbReference>
<dbReference type="InterPro" id="IPR011990">
    <property type="entry name" value="TPR-like_helical_dom_sf"/>
</dbReference>
<dbReference type="InterPro" id="IPR003018">
    <property type="entry name" value="GAF"/>
</dbReference>
<evidence type="ECO:0000313" key="7">
    <source>
        <dbReference type="Proteomes" id="UP000596248"/>
    </source>
</evidence>
<dbReference type="Gene3D" id="3.30.450.40">
    <property type="match status" value="1"/>
</dbReference>
<dbReference type="SUPFAM" id="SSF56112">
    <property type="entry name" value="Protein kinase-like (PK-like)"/>
    <property type="match status" value="1"/>
</dbReference>
<protein>
    <submittedName>
        <fullName evidence="6">AAA family ATPase</fullName>
    </submittedName>
</protein>
<dbReference type="InterPro" id="IPR016032">
    <property type="entry name" value="Sig_transdc_resp-reg_C-effctor"/>
</dbReference>
<evidence type="ECO:0000256" key="3">
    <source>
        <dbReference type="SAM" id="MobiDB-lite"/>
    </source>
</evidence>
<evidence type="ECO:0000256" key="1">
    <source>
        <dbReference type="ARBA" id="ARBA00023015"/>
    </source>
</evidence>
<dbReference type="InterPro" id="IPR036388">
    <property type="entry name" value="WH-like_DNA-bd_sf"/>
</dbReference>
<dbReference type="RefSeq" id="WP_203354566.1">
    <property type="nucleotide sequence ID" value="NZ_CP069127.1"/>
</dbReference>
<keyword evidence="7" id="KW-1185">Reference proteome</keyword>
<dbReference type="PROSITE" id="PS00622">
    <property type="entry name" value="HTH_LUXR_1"/>
    <property type="match status" value="1"/>
</dbReference>
<dbReference type="Gene3D" id="1.10.510.10">
    <property type="entry name" value="Transferase(Phosphotransferase) domain 1"/>
    <property type="match status" value="1"/>
</dbReference>
<dbReference type="SMART" id="SM00421">
    <property type="entry name" value="HTH_LUXR"/>
    <property type="match status" value="1"/>
</dbReference>
<reference evidence="6 7" key="1">
    <citation type="submission" date="2021-01" db="EMBL/GenBank/DDBJ databases">
        <title>Identification of strong promoters based on the transcriptome of Brevibacillus choshinensis.</title>
        <authorList>
            <person name="Yao D."/>
            <person name="Zhang K."/>
            <person name="Wu J."/>
        </authorList>
    </citation>
    <scope>NUCLEOTIDE SEQUENCE [LARGE SCALE GENOMIC DNA]</scope>
    <source>
        <strain evidence="6 7">HPD31-SP3</strain>
    </source>
</reference>
<dbReference type="Gene3D" id="3.40.50.300">
    <property type="entry name" value="P-loop containing nucleotide triphosphate hydrolases"/>
    <property type="match status" value="1"/>
</dbReference>
<dbReference type="Pfam" id="PF01590">
    <property type="entry name" value="GAF"/>
    <property type="match status" value="1"/>
</dbReference>
<keyword evidence="2" id="KW-0804">Transcription</keyword>
<accession>A0ABX7FMP8</accession>
<dbReference type="InterPro" id="IPR000792">
    <property type="entry name" value="Tscrpt_reg_LuxR_C"/>
</dbReference>
<dbReference type="Pfam" id="PF25503">
    <property type="entry name" value="TPR_CHK1"/>
    <property type="match status" value="1"/>
</dbReference>
<sequence length="1577" mass="179156">MNAIPGYTLHELIYQSEKKSIYRAVRKADGRSLIIKALTGNKITTSDTAKLMHEYEVTKHLNIAGIVKPLYQEQTGGTVVLVMEDNGGLSLKTYLQRNRPALPFFFPIAMQLCQTLMELHRHGVIHKDLKPDNIIINERTGQVCIIDFSHSTRLLGESHKSAPTHSFAGSLPYMSPEQTGRMNRAIDFRGDLYSLGVIFYEMLTGQLPLYAETKMDWVHAHIAKKPIPPHHRMPELPRIISEVIMKLLAKTPEERYQSAYGLLCDLANCREQYEAKGDVSVFPLGQMDELSQFQIPSTLYGRAEEVIRLRDAYKRTRTGATELTLISGYSGVGKTELAFEAYRPAVAERGYFIVGKFDQLQQEIPYVPLIQAFQDLVRQILTEPAEKIADWKKKLLRALGRAGSVVTEVIPEVKLIIGEQPPVEELPPAEAQNRFQLIFRKFVQVFSSRNHPLIIFLDDLHWADQASLDFLRLLITDPGSRYLLLTGAYRENEVGEQHPLMKSIAGLQAKGIATSQIQLHPLAFDHTLKLIAETLHCEKERARPLAEAVYRKTAGNPFYFKQLLQAMHKDELLYFCTDSARWEWSLGEIEKKQSFADVITLMIEKIERLPEDTRNALRLAGCMGNSFDLKTLSLAAGESLSETARRLLPAITAGLLLPMDDSYSYLYEDHGEAARTIEDDFNVSFAFLHDRVQQTAYSLISDEEKKEIHLLIGRMMLETADSRQLDEKIYQIVHHLNIGRDRIASEEEKKRLAELNLQAGQKAKGSTAYFSALNHFRSGLGLLSELAWQDHYELAFQLHLRRAECEYLCSHYEAAEEQFVQLMLRARDKIDRVEVYRIRIALYINLGKYVEAIQLGLQGLEEFDVSIAYEPKLVTIVRESLVTRWKLSKRMDALVDLPYVSDPTVKAIMELIMAIAAPAFFVNKEAYVVLMCRYIRLALASGNTEASSAAYALFGLVLSLGMGHYKEGDRMGEIALQVMEKYPNATFKCRTFVTAGGVLSQWVRHPRESEQYLAKALQLGLESGDFIFASYAMGTHVNGYYAWGSLPGLAEIVGKYLAVLKQLNEEFVRKNFYVYLQVVRNLQGKTHHRFTLTDDQFDEDQFLQDIQSEETQVTTFYQYYTYKTQIHFLFGHYQEAIGFAEKAREYLKYSTHLLHVPELVFYQSLAIAAECQSFSPPARSKHLKVLRKNIRQMKKWAESCPDNFLHKYLLMEAERARIDGRDQAAMDLYDQAIQSAKEQQYVRNEAIACELAAAFYLSRKKERFAGTYLTQSLQAFHQWGATEKVKQLRETYPQLQQEQLTESPEEPLRSQNELGPFFSSTTTKTGSSPEMDLETFLQAMQEFSKETDLPKLLDSYLDTAIKSAGAEKGFVLLEKDGELCVEAGKQANELVESIKKAAPLDEFENIPAAIIHYVARTRESVVLSDASRSGIFERDAYVKQHRPRSILCIPILYLGVLVGVLYLENNLTTDAFHADRMEFLEMLSSQMASAKLLRSSGSGTGGKKETAAVQVYYEPLTDREQEILQLIANGLSNQEIAEQLILSVGTVKSYIVHLYGKLQVNRRVQAVSKAKELGLLK</sequence>
<dbReference type="PRINTS" id="PR00038">
    <property type="entry name" value="HTHLUXR"/>
</dbReference>
<dbReference type="PROSITE" id="PS00108">
    <property type="entry name" value="PROTEIN_KINASE_ST"/>
    <property type="match status" value="1"/>
</dbReference>
<organism evidence="6 7">
    <name type="scientific">Brevibacillus choshinensis</name>
    <dbReference type="NCBI Taxonomy" id="54911"/>
    <lineage>
        <taxon>Bacteria</taxon>
        <taxon>Bacillati</taxon>
        <taxon>Bacillota</taxon>
        <taxon>Bacilli</taxon>
        <taxon>Bacillales</taxon>
        <taxon>Paenibacillaceae</taxon>
        <taxon>Brevibacillus</taxon>
    </lineage>
</organism>
<dbReference type="CDD" id="cd06170">
    <property type="entry name" value="LuxR_C_like"/>
    <property type="match status" value="1"/>
</dbReference>
<keyword evidence="1" id="KW-0805">Transcription regulation</keyword>
<dbReference type="InterPro" id="IPR053159">
    <property type="entry name" value="Hybrid_Histidine_Kinase"/>
</dbReference>
<feature type="domain" description="HTH luxR-type" evidence="5">
    <location>
        <begin position="1509"/>
        <end position="1574"/>
    </location>
</feature>
<dbReference type="Pfam" id="PF00196">
    <property type="entry name" value="GerE"/>
    <property type="match status" value="1"/>
</dbReference>
<dbReference type="Gene3D" id="1.10.10.10">
    <property type="entry name" value="Winged helix-like DNA-binding domain superfamily/Winged helix DNA-binding domain"/>
    <property type="match status" value="1"/>
</dbReference>
<dbReference type="InterPro" id="IPR011009">
    <property type="entry name" value="Kinase-like_dom_sf"/>
</dbReference>
<dbReference type="EMBL" id="CP069127">
    <property type="protein sequence ID" value="QRG67513.1"/>
    <property type="molecule type" value="Genomic_DNA"/>
</dbReference>
<dbReference type="Pfam" id="PF00069">
    <property type="entry name" value="Pkinase"/>
    <property type="match status" value="1"/>
</dbReference>
<dbReference type="InterPro" id="IPR008271">
    <property type="entry name" value="Ser/Thr_kinase_AS"/>
</dbReference>
<evidence type="ECO:0000256" key="2">
    <source>
        <dbReference type="ARBA" id="ARBA00023163"/>
    </source>
</evidence>
<dbReference type="SMART" id="SM00220">
    <property type="entry name" value="S_TKc"/>
    <property type="match status" value="1"/>
</dbReference>
<dbReference type="InterPro" id="IPR027417">
    <property type="entry name" value="P-loop_NTPase"/>
</dbReference>
<feature type="domain" description="Protein kinase" evidence="4">
    <location>
        <begin position="7"/>
        <end position="274"/>
    </location>
</feature>
<dbReference type="InterPro" id="IPR041664">
    <property type="entry name" value="AAA_16"/>
</dbReference>
<dbReference type="PANTHER" id="PTHR43642">
    <property type="entry name" value="HYBRID SIGNAL TRANSDUCTION HISTIDINE KINASE G"/>
    <property type="match status" value="1"/>
</dbReference>
<dbReference type="SUPFAM" id="SSF55781">
    <property type="entry name" value="GAF domain-like"/>
    <property type="match status" value="1"/>
</dbReference>
<dbReference type="PROSITE" id="PS50011">
    <property type="entry name" value="PROTEIN_KINASE_DOM"/>
    <property type="match status" value="1"/>
</dbReference>
<dbReference type="Pfam" id="PF13191">
    <property type="entry name" value="AAA_16"/>
    <property type="match status" value="1"/>
</dbReference>
<dbReference type="InterPro" id="IPR029016">
    <property type="entry name" value="GAF-like_dom_sf"/>
</dbReference>
<dbReference type="Proteomes" id="UP000596248">
    <property type="component" value="Chromosome"/>
</dbReference>
<feature type="region of interest" description="Disordered" evidence="3">
    <location>
        <begin position="1294"/>
        <end position="1314"/>
    </location>
</feature>
<gene>
    <name evidence="6" type="ORF">JNE38_29490</name>
</gene>
<dbReference type="SUPFAM" id="SSF52540">
    <property type="entry name" value="P-loop containing nucleoside triphosphate hydrolases"/>
    <property type="match status" value="1"/>
</dbReference>
<name>A0ABX7FMP8_BRECH</name>
<dbReference type="SMART" id="SM00065">
    <property type="entry name" value="GAF"/>
    <property type="match status" value="1"/>
</dbReference>
<evidence type="ECO:0000259" key="5">
    <source>
        <dbReference type="PROSITE" id="PS50043"/>
    </source>
</evidence>
<proteinExistence type="predicted"/>
<dbReference type="SUPFAM" id="SSF48452">
    <property type="entry name" value="TPR-like"/>
    <property type="match status" value="1"/>
</dbReference>